<dbReference type="PROSITE" id="PS50975">
    <property type="entry name" value="ATP_GRASP"/>
    <property type="match status" value="1"/>
</dbReference>
<dbReference type="PANTHER" id="PTHR43055">
    <property type="entry name" value="FORMATE-DEPENDENT PHOSPHORIBOSYLGLYCINAMIDE FORMYLTRANSFERASE"/>
    <property type="match status" value="1"/>
</dbReference>
<name>A0A7K4HRM7_9EURY</name>
<dbReference type="PANTHER" id="PTHR43055:SF1">
    <property type="entry name" value="FORMATE-DEPENDENT PHOSPHORIBOSYLGLYCINAMIDE FORMYLTRANSFERASE"/>
    <property type="match status" value="1"/>
</dbReference>
<keyword evidence="2 4" id="KW-0547">Nucleotide-binding</keyword>
<feature type="domain" description="ATP-grasp" evidence="5">
    <location>
        <begin position="79"/>
        <end position="274"/>
    </location>
</feature>
<organism evidence="6 7">
    <name type="scientific">Methanofollis tationis</name>
    <dbReference type="NCBI Taxonomy" id="81417"/>
    <lineage>
        <taxon>Archaea</taxon>
        <taxon>Methanobacteriati</taxon>
        <taxon>Methanobacteriota</taxon>
        <taxon>Stenosarchaea group</taxon>
        <taxon>Methanomicrobia</taxon>
        <taxon>Methanomicrobiales</taxon>
        <taxon>Methanomicrobiaceae</taxon>
        <taxon>Methanofollis</taxon>
    </lineage>
</organism>
<dbReference type="EMBL" id="JABXWR010000001">
    <property type="protein sequence ID" value="NVO67842.1"/>
    <property type="molecule type" value="Genomic_DNA"/>
</dbReference>
<keyword evidence="7" id="KW-1185">Reference proteome</keyword>
<gene>
    <name evidence="6" type="ORF">HWN36_11125</name>
</gene>
<dbReference type="AlphaFoldDB" id="A0A7K4HRM7"/>
<dbReference type="Pfam" id="PF02655">
    <property type="entry name" value="ATP-grasp_3"/>
    <property type="match status" value="1"/>
</dbReference>
<evidence type="ECO:0000256" key="2">
    <source>
        <dbReference type="ARBA" id="ARBA00022741"/>
    </source>
</evidence>
<accession>A0A7K4HRM7</accession>
<dbReference type="SUPFAM" id="SSF56059">
    <property type="entry name" value="Glutathione synthetase ATP-binding domain-like"/>
    <property type="match status" value="1"/>
</dbReference>
<evidence type="ECO:0000259" key="5">
    <source>
        <dbReference type="PROSITE" id="PS50975"/>
    </source>
</evidence>
<keyword evidence="1" id="KW-0436">Ligase</keyword>
<dbReference type="InterPro" id="IPR011761">
    <property type="entry name" value="ATP-grasp"/>
</dbReference>
<reference evidence="6 7" key="1">
    <citation type="submission" date="2020-06" db="EMBL/GenBank/DDBJ databases">
        <title>Methanofollis fontis sp. nov., a methanogen isolated from marine sediments near a cold seep at Four-Way Closure Ridge offshore southwestern Taiwan.</title>
        <authorList>
            <person name="Chen S.-C."/>
            <person name="Teng N.-H."/>
            <person name="Lin Y.-S."/>
            <person name="Lai M.-C."/>
            <person name="Chen H.-H."/>
            <person name="Wang C.-C."/>
        </authorList>
    </citation>
    <scope>NUCLEOTIDE SEQUENCE [LARGE SCALE GENOMIC DNA]</scope>
    <source>
        <strain evidence="6 7">DSM 2702</strain>
    </source>
</reference>
<dbReference type="PIRSF" id="PIRSF016817">
    <property type="entry name" value="UCP016817_carboligase"/>
    <property type="match status" value="1"/>
</dbReference>
<comment type="caution">
    <text evidence="6">The sequence shown here is derived from an EMBL/GenBank/DDBJ whole genome shotgun (WGS) entry which is preliminary data.</text>
</comment>
<dbReference type="RefSeq" id="WP_176789450.1">
    <property type="nucleotide sequence ID" value="NZ_JABXWR010000001.1"/>
</dbReference>
<dbReference type="GO" id="GO:0046872">
    <property type="term" value="F:metal ion binding"/>
    <property type="evidence" value="ECO:0007669"/>
    <property type="project" value="InterPro"/>
</dbReference>
<keyword evidence="3 4" id="KW-0067">ATP-binding</keyword>
<evidence type="ECO:0000256" key="4">
    <source>
        <dbReference type="PROSITE-ProRule" id="PRU00409"/>
    </source>
</evidence>
<dbReference type="Gene3D" id="3.30.470.20">
    <property type="entry name" value="ATP-grasp fold, B domain"/>
    <property type="match status" value="1"/>
</dbReference>
<dbReference type="GO" id="GO:0016874">
    <property type="term" value="F:ligase activity"/>
    <property type="evidence" value="ECO:0007669"/>
    <property type="project" value="UniProtKB-KW"/>
</dbReference>
<dbReference type="GO" id="GO:0005829">
    <property type="term" value="C:cytosol"/>
    <property type="evidence" value="ECO:0007669"/>
    <property type="project" value="TreeGrafter"/>
</dbReference>
<dbReference type="GO" id="GO:0005524">
    <property type="term" value="F:ATP binding"/>
    <property type="evidence" value="ECO:0007669"/>
    <property type="project" value="UniProtKB-UniRule"/>
</dbReference>
<protein>
    <submittedName>
        <fullName evidence="6">ATP-grasp domain-containing protein</fullName>
    </submittedName>
</protein>
<proteinExistence type="predicted"/>
<sequence>MKGRVLVAGFATRHVVSSAKKAGYEVYAVDHFCDQDLCRDAREHRRFDELDEVPDLVEEISAGRSIDWFVATSGAEGMTVPVRRAGTPPEVSARFLDKYEIQRFFEENAIPVPACRAGAYPAMVKPRRGAGGWRNRVASSEEDLRAWEEEWPDVPYLVQECVAGTPASVSCIADGRRAVAVAVNEQILRGGEGDRAYGFSGSITPFDHPLSARMADIAERAVALSGCVGSVGVDFVASDDAWAIEINPRFQGTLDTVEAATGQSIFGLHVDACTGVLPAARPRAGQVCARTILFADRDLTVHADLSRLSDICADIPWPGTEIEEGGAVVSVYGQGPDRAAACAMLDRIITRVRTYIS</sequence>
<dbReference type="Proteomes" id="UP000570823">
    <property type="component" value="Unassembled WGS sequence"/>
</dbReference>
<dbReference type="InterPro" id="IPR003806">
    <property type="entry name" value="ATP-grasp_PylC-type"/>
</dbReference>
<evidence type="ECO:0000256" key="1">
    <source>
        <dbReference type="ARBA" id="ARBA00022598"/>
    </source>
</evidence>
<evidence type="ECO:0000313" key="6">
    <source>
        <dbReference type="EMBL" id="NVO67842.1"/>
    </source>
</evidence>
<evidence type="ECO:0000256" key="3">
    <source>
        <dbReference type="ARBA" id="ARBA00022840"/>
    </source>
</evidence>
<evidence type="ECO:0000313" key="7">
    <source>
        <dbReference type="Proteomes" id="UP000570823"/>
    </source>
</evidence>
<dbReference type="InterPro" id="IPR016677">
    <property type="entry name" value="UCP016817_carboligase"/>
</dbReference>